<feature type="domain" description="DnaJ homologue subfamily C member 28 conserved" evidence="2">
    <location>
        <begin position="14"/>
        <end position="83"/>
    </location>
</feature>
<dbReference type="EMBL" id="FZOH01000008">
    <property type="protein sequence ID" value="SNS75904.1"/>
    <property type="molecule type" value="Genomic_DNA"/>
</dbReference>
<dbReference type="Proteomes" id="UP000198386">
    <property type="component" value="Unassembled WGS sequence"/>
</dbReference>
<gene>
    <name evidence="3" type="ORF">SAMN04488107_3674</name>
</gene>
<accession>A0A239H6J6</accession>
<name>A0A239H6J6_9ACTN</name>
<organism evidence="3 4">
    <name type="scientific">Geodermatophilus saharensis</name>
    <dbReference type="NCBI Taxonomy" id="1137994"/>
    <lineage>
        <taxon>Bacteria</taxon>
        <taxon>Bacillati</taxon>
        <taxon>Actinomycetota</taxon>
        <taxon>Actinomycetes</taxon>
        <taxon>Geodermatophilales</taxon>
        <taxon>Geodermatophilaceae</taxon>
        <taxon>Geodermatophilus</taxon>
    </lineage>
</organism>
<feature type="compositionally biased region" description="Low complexity" evidence="1">
    <location>
        <begin position="158"/>
        <end position="178"/>
    </location>
</feature>
<evidence type="ECO:0000259" key="2">
    <source>
        <dbReference type="Pfam" id="PF09350"/>
    </source>
</evidence>
<keyword evidence="4" id="KW-1185">Reference proteome</keyword>
<feature type="compositionally biased region" description="Basic and acidic residues" evidence="1">
    <location>
        <begin position="131"/>
        <end position="152"/>
    </location>
</feature>
<dbReference type="Pfam" id="PF09350">
    <property type="entry name" value="DJC28_CD"/>
    <property type="match status" value="1"/>
</dbReference>
<proteinExistence type="predicted"/>
<evidence type="ECO:0000313" key="4">
    <source>
        <dbReference type="Proteomes" id="UP000198386"/>
    </source>
</evidence>
<feature type="region of interest" description="Disordered" evidence="1">
    <location>
        <begin position="131"/>
        <end position="184"/>
    </location>
</feature>
<dbReference type="InterPro" id="IPR018961">
    <property type="entry name" value="DnaJ_homolog_subfam-C_membr-28"/>
</dbReference>
<evidence type="ECO:0000256" key="1">
    <source>
        <dbReference type="SAM" id="MobiDB-lite"/>
    </source>
</evidence>
<reference evidence="4" key="1">
    <citation type="submission" date="2017-06" db="EMBL/GenBank/DDBJ databases">
        <authorList>
            <person name="Varghese N."/>
            <person name="Submissions S."/>
        </authorList>
    </citation>
    <scope>NUCLEOTIDE SEQUENCE [LARGE SCALE GENOMIC DNA]</scope>
    <source>
        <strain evidence="4">DSM 45423</strain>
    </source>
</reference>
<sequence>MTERKPAGVSFETWVERQIGQAQERGDFTGLRGAGRPLPAFDPDETVYDWAVAKARREGITPAEMLPPGLALRRERDDLPARVAALPSEAAVRAVAEDYNARVEAFWRRPQESRWSPVPGLADVEALVEGWRRDRPPPPPPRVEEARVEPPPRRPWWRRGVTVRPVTAPGRGSRARCGCGRRRR</sequence>
<dbReference type="RefSeq" id="WP_217897438.1">
    <property type="nucleotide sequence ID" value="NZ_FZOH01000008.1"/>
</dbReference>
<protein>
    <recommendedName>
        <fullName evidence="2">DnaJ homologue subfamily C member 28 conserved domain-containing protein</fullName>
    </recommendedName>
</protein>
<dbReference type="AlphaFoldDB" id="A0A239H6J6"/>
<evidence type="ECO:0000313" key="3">
    <source>
        <dbReference type="EMBL" id="SNS75904.1"/>
    </source>
</evidence>